<proteinExistence type="predicted"/>
<comment type="caution">
    <text evidence="1">The sequence shown here is derived from an EMBL/GenBank/DDBJ whole genome shotgun (WGS) entry which is preliminary data.</text>
</comment>
<evidence type="ECO:0000313" key="2">
    <source>
        <dbReference type="Proteomes" id="UP000268469"/>
    </source>
</evidence>
<reference evidence="1 2" key="1">
    <citation type="submission" date="2018-06" db="EMBL/GenBank/DDBJ databases">
        <title>Extensive metabolic versatility and redundancy in microbially diverse, dynamic hydrothermal sediments.</title>
        <authorList>
            <person name="Dombrowski N."/>
            <person name="Teske A."/>
            <person name="Baker B.J."/>
        </authorList>
    </citation>
    <scope>NUCLEOTIDE SEQUENCE [LARGE SCALE GENOMIC DNA]</scope>
    <source>
        <strain evidence="1">B36_G15</strain>
    </source>
</reference>
<dbReference type="Proteomes" id="UP000268469">
    <property type="component" value="Unassembled WGS sequence"/>
</dbReference>
<gene>
    <name evidence="1" type="ORF">DRP53_09550</name>
</gene>
<organism evidence="1 2">
    <name type="scientific">candidate division WOR-3 bacterium</name>
    <dbReference type="NCBI Taxonomy" id="2052148"/>
    <lineage>
        <taxon>Bacteria</taxon>
        <taxon>Bacteria division WOR-3</taxon>
    </lineage>
</organism>
<evidence type="ECO:0000313" key="1">
    <source>
        <dbReference type="EMBL" id="RKX68979.1"/>
    </source>
</evidence>
<sequence length="84" mass="9764">MNSFPYFEQMDLSDTLAPVVIEPEWAELCLHEFGLGYFSMLDASEEIFSGFLDIVLTKYISECLTAFNTHERNLFWMFGAFECN</sequence>
<dbReference type="EMBL" id="QNBE01000115">
    <property type="protein sequence ID" value="RKX68979.1"/>
    <property type="molecule type" value="Genomic_DNA"/>
</dbReference>
<accession>A0A660SDX5</accession>
<name>A0A660SDX5_UNCW3</name>
<protein>
    <submittedName>
        <fullName evidence="1">Uncharacterized protein</fullName>
    </submittedName>
</protein>
<dbReference type="AlphaFoldDB" id="A0A660SDX5"/>